<evidence type="ECO:0000256" key="1">
    <source>
        <dbReference type="SAM" id="SignalP"/>
    </source>
</evidence>
<accession>A0A9X2W281</accession>
<organism evidence="3 4">
    <name type="scientific">Tsuneonella litorea</name>
    <dbReference type="NCBI Taxonomy" id="2976475"/>
    <lineage>
        <taxon>Bacteria</taxon>
        <taxon>Pseudomonadati</taxon>
        <taxon>Pseudomonadota</taxon>
        <taxon>Alphaproteobacteria</taxon>
        <taxon>Sphingomonadales</taxon>
        <taxon>Erythrobacteraceae</taxon>
        <taxon>Tsuneonella</taxon>
    </lineage>
</organism>
<dbReference type="GO" id="GO:0006506">
    <property type="term" value="P:GPI anchor biosynthetic process"/>
    <property type="evidence" value="ECO:0007669"/>
    <property type="project" value="TreeGrafter"/>
</dbReference>
<dbReference type="AlphaFoldDB" id="A0A9X2W281"/>
<feature type="chain" id="PRO_5040931091" evidence="1">
    <location>
        <begin position="24"/>
        <end position="268"/>
    </location>
</feature>
<keyword evidence="3" id="KW-0540">Nuclease</keyword>
<dbReference type="GO" id="GO:0016020">
    <property type="term" value="C:membrane"/>
    <property type="evidence" value="ECO:0007669"/>
    <property type="project" value="GOC"/>
</dbReference>
<dbReference type="EMBL" id="JAOAMV010000005">
    <property type="protein sequence ID" value="MCT2559595.1"/>
    <property type="molecule type" value="Genomic_DNA"/>
</dbReference>
<dbReference type="InterPro" id="IPR036691">
    <property type="entry name" value="Endo/exonu/phosph_ase_sf"/>
</dbReference>
<dbReference type="InterPro" id="IPR051916">
    <property type="entry name" value="GPI-anchor_lipid_remodeler"/>
</dbReference>
<sequence>MLDRRGLLCAAAALPLASCASVAGSLRANLRVATFNIWHDAENWAARLPLIVQALRESEADVIGLQENLEDSAKALPNQAATIATMLGGYSVHFAASEPPGSAKRYGNAILSRLPVVEEAARVLEPVSDHRTALRTRVLLQGRPIDVVVTHLAWQADAGPVRAQQVADLLAWLPRDGTPLVIMGDFNAPLTAPELSLLGPPRFASALAPGATSTTLNSARGHSQRVIDHVFAERCCFETVTARRIGDRATDGEYPSDHFGVAATLKMV</sequence>
<feature type="signal peptide" evidence="1">
    <location>
        <begin position="1"/>
        <end position="23"/>
    </location>
</feature>
<dbReference type="InterPro" id="IPR005135">
    <property type="entry name" value="Endo/exonuclease/phosphatase"/>
</dbReference>
<keyword evidence="3" id="KW-0255">Endonuclease</keyword>
<evidence type="ECO:0000259" key="2">
    <source>
        <dbReference type="Pfam" id="PF03372"/>
    </source>
</evidence>
<dbReference type="RefSeq" id="WP_259962501.1">
    <property type="nucleotide sequence ID" value="NZ_JAOAMV010000005.1"/>
</dbReference>
<dbReference type="Pfam" id="PF03372">
    <property type="entry name" value="Exo_endo_phos"/>
    <property type="match status" value="1"/>
</dbReference>
<dbReference type="Gene3D" id="3.60.10.10">
    <property type="entry name" value="Endonuclease/exonuclease/phosphatase"/>
    <property type="match status" value="1"/>
</dbReference>
<keyword evidence="1" id="KW-0732">Signal</keyword>
<dbReference type="Proteomes" id="UP001142648">
    <property type="component" value="Unassembled WGS sequence"/>
</dbReference>
<dbReference type="PANTHER" id="PTHR14859">
    <property type="entry name" value="CALCOFLUOR WHITE HYPERSENSITIVE PROTEIN PRECURSOR"/>
    <property type="match status" value="1"/>
</dbReference>
<dbReference type="SUPFAM" id="SSF56219">
    <property type="entry name" value="DNase I-like"/>
    <property type="match status" value="1"/>
</dbReference>
<reference evidence="3" key="1">
    <citation type="submission" date="2022-09" db="EMBL/GenBank/DDBJ databases">
        <title>The genome sequence of Tsuneonella sp. YG55.</title>
        <authorList>
            <person name="Liu Y."/>
        </authorList>
    </citation>
    <scope>NUCLEOTIDE SEQUENCE</scope>
    <source>
        <strain evidence="3">YG55</strain>
    </source>
</reference>
<protein>
    <submittedName>
        <fullName evidence="3">Endonuclease/exonuclease/phosphatase family protein</fullName>
    </submittedName>
</protein>
<name>A0A9X2W281_9SPHN</name>
<feature type="domain" description="Endonuclease/exonuclease/phosphatase" evidence="2">
    <location>
        <begin position="33"/>
        <end position="258"/>
    </location>
</feature>
<dbReference type="GO" id="GO:0004519">
    <property type="term" value="F:endonuclease activity"/>
    <property type="evidence" value="ECO:0007669"/>
    <property type="project" value="UniProtKB-KW"/>
</dbReference>
<evidence type="ECO:0000313" key="3">
    <source>
        <dbReference type="EMBL" id="MCT2559595.1"/>
    </source>
</evidence>
<proteinExistence type="predicted"/>
<gene>
    <name evidence="3" type="ORF">N0B51_11455</name>
</gene>
<comment type="caution">
    <text evidence="3">The sequence shown here is derived from an EMBL/GenBank/DDBJ whole genome shotgun (WGS) entry which is preliminary data.</text>
</comment>
<keyword evidence="3" id="KW-0378">Hydrolase</keyword>
<keyword evidence="4" id="KW-1185">Reference proteome</keyword>
<dbReference type="PANTHER" id="PTHR14859:SF15">
    <property type="entry name" value="ENDONUCLEASE_EXONUCLEASE_PHOSPHATASE DOMAIN-CONTAINING PROTEIN"/>
    <property type="match status" value="1"/>
</dbReference>
<evidence type="ECO:0000313" key="4">
    <source>
        <dbReference type="Proteomes" id="UP001142648"/>
    </source>
</evidence>